<accession>A0A1Z4C1C4</accession>
<protein>
    <recommendedName>
        <fullName evidence="3">DUF2934 domain-containing protein</fullName>
    </recommendedName>
</protein>
<dbReference type="InterPro" id="IPR021327">
    <property type="entry name" value="DUF2934"/>
</dbReference>
<sequence>MVENTCRQQWIAEAAYYRAEARQFVGGNALEDWLAAEEAFIRAQVARYLTIAEEDGGMTLMGLQQLAESLGVENSATIELKSELIQAIQAACHHHPCFRSAIYTQCGEKDCQWRAECKKLIAHWCAPF</sequence>
<evidence type="ECO:0008006" key="3">
    <source>
        <dbReference type="Google" id="ProtNLM"/>
    </source>
</evidence>
<dbReference type="AlphaFoldDB" id="A0A1Z4C1C4"/>
<name>A0A1Z4C1C4_9GAMM</name>
<keyword evidence="2" id="KW-1185">Reference proteome</keyword>
<reference evidence="1 2" key="1">
    <citation type="submission" date="2017-06" db="EMBL/GenBank/DDBJ databases">
        <title>Genome Sequencing of the methanotroph Methylovulum psychrotolerants str. HV10-M2 isolated from a high-altitude environment.</title>
        <authorList>
            <person name="Mateos-Rivera A."/>
        </authorList>
    </citation>
    <scope>NUCLEOTIDE SEQUENCE [LARGE SCALE GENOMIC DNA]</scope>
    <source>
        <strain evidence="1 2">HV10_M2</strain>
    </source>
</reference>
<proteinExistence type="predicted"/>
<dbReference type="OrthoDB" id="5567088at2"/>
<evidence type="ECO:0000313" key="1">
    <source>
        <dbReference type="EMBL" id="ASF47337.1"/>
    </source>
</evidence>
<dbReference type="Proteomes" id="UP000197019">
    <property type="component" value="Chromosome"/>
</dbReference>
<gene>
    <name evidence="1" type="ORF">CEK71_15395</name>
</gene>
<dbReference type="RefSeq" id="WP_088620209.1">
    <property type="nucleotide sequence ID" value="NZ_CP022129.1"/>
</dbReference>
<dbReference type="EMBL" id="CP022129">
    <property type="protein sequence ID" value="ASF47337.1"/>
    <property type="molecule type" value="Genomic_DNA"/>
</dbReference>
<dbReference type="Pfam" id="PF11154">
    <property type="entry name" value="DUF2934"/>
    <property type="match status" value="1"/>
</dbReference>
<evidence type="ECO:0000313" key="2">
    <source>
        <dbReference type="Proteomes" id="UP000197019"/>
    </source>
</evidence>
<organism evidence="1 2">
    <name type="scientific">Methylovulum psychrotolerans</name>
    <dbReference type="NCBI Taxonomy" id="1704499"/>
    <lineage>
        <taxon>Bacteria</taxon>
        <taxon>Pseudomonadati</taxon>
        <taxon>Pseudomonadota</taxon>
        <taxon>Gammaproteobacteria</taxon>
        <taxon>Methylococcales</taxon>
        <taxon>Methylococcaceae</taxon>
        <taxon>Methylovulum</taxon>
    </lineage>
</organism>
<dbReference type="KEGG" id="mpsy:CEK71_15395"/>